<protein>
    <submittedName>
        <fullName evidence="4">Uncharacterized protein</fullName>
    </submittedName>
</protein>
<evidence type="ECO:0000256" key="2">
    <source>
        <dbReference type="SAM" id="Phobius"/>
    </source>
</evidence>
<dbReference type="RefSeq" id="WP_248352899.1">
    <property type="nucleotide sequence ID" value="NZ_AP025591.1"/>
</dbReference>
<dbReference type="Proteomes" id="UP001162891">
    <property type="component" value="Chromosome"/>
</dbReference>
<proteinExistence type="predicted"/>
<reference evidence="5" key="1">
    <citation type="journal article" date="2022" name="Int. J. Syst. Evol. Microbiol.">
        <title>Anaeromyxobacter oryzae sp. nov., Anaeromyxobacter diazotrophicus sp. nov. and Anaeromyxobacter paludicola sp. nov., isolated from paddy soils.</title>
        <authorList>
            <person name="Itoh H."/>
            <person name="Xu Z."/>
            <person name="Mise K."/>
            <person name="Masuda Y."/>
            <person name="Ushijima N."/>
            <person name="Hayakawa C."/>
            <person name="Shiratori Y."/>
            <person name="Senoo K."/>
        </authorList>
    </citation>
    <scope>NUCLEOTIDE SEQUENCE [LARGE SCALE GENOMIC DNA]</scope>
    <source>
        <strain evidence="5">Red232</strain>
    </source>
</reference>
<feature type="region of interest" description="Disordered" evidence="1">
    <location>
        <begin position="178"/>
        <end position="203"/>
    </location>
</feature>
<organism evidence="4 5">
    <name type="scientific">Anaeromyxobacter oryzae</name>
    <dbReference type="NCBI Taxonomy" id="2918170"/>
    <lineage>
        <taxon>Bacteria</taxon>
        <taxon>Pseudomonadati</taxon>
        <taxon>Myxococcota</taxon>
        <taxon>Myxococcia</taxon>
        <taxon>Myxococcales</taxon>
        <taxon>Cystobacterineae</taxon>
        <taxon>Anaeromyxobacteraceae</taxon>
        <taxon>Anaeromyxobacter</taxon>
    </lineage>
</organism>
<evidence type="ECO:0000313" key="5">
    <source>
        <dbReference type="Proteomes" id="UP001162891"/>
    </source>
</evidence>
<feature type="transmembrane region" description="Helical" evidence="2">
    <location>
        <begin position="49"/>
        <end position="68"/>
    </location>
</feature>
<keyword evidence="3" id="KW-0732">Signal</keyword>
<keyword evidence="2" id="KW-0812">Transmembrane</keyword>
<feature type="signal peptide" evidence="3">
    <location>
        <begin position="1"/>
        <end position="19"/>
    </location>
</feature>
<name>A0ABN6MU47_9BACT</name>
<feature type="chain" id="PRO_5047002862" evidence="3">
    <location>
        <begin position="20"/>
        <end position="203"/>
    </location>
</feature>
<dbReference type="EMBL" id="AP025591">
    <property type="protein sequence ID" value="BDG04509.1"/>
    <property type="molecule type" value="Genomic_DNA"/>
</dbReference>
<feature type="transmembrane region" description="Helical" evidence="2">
    <location>
        <begin position="124"/>
        <end position="143"/>
    </location>
</feature>
<evidence type="ECO:0000313" key="4">
    <source>
        <dbReference type="EMBL" id="BDG04509.1"/>
    </source>
</evidence>
<feature type="transmembrane region" description="Helical" evidence="2">
    <location>
        <begin position="89"/>
        <end position="112"/>
    </location>
</feature>
<keyword evidence="2" id="KW-1133">Transmembrane helix</keyword>
<evidence type="ECO:0000256" key="1">
    <source>
        <dbReference type="SAM" id="MobiDB-lite"/>
    </source>
</evidence>
<gene>
    <name evidence="4" type="ORF">AMOR_35050</name>
</gene>
<keyword evidence="5" id="KW-1185">Reference proteome</keyword>
<accession>A0ABN6MU47</accession>
<keyword evidence="2" id="KW-0472">Membrane</keyword>
<sequence>MTLAAVVAATLLAQAQAPAADLAIRPGGDLSGPMRARMLERGPFTGGELAAAGAGALLGDAAVIGLAYGTFHLFTSGGISPTATHYRNAAFGLGAATLLLPPLGAVLGGSFARMGPARGAPWKAFLLSLLGNALALGVGYRLAPNYWAILPVQLATMTTGTSFGLHWGPSPRAPLDAVAPPARRDAPPPAVAGWSPPLCLDAS</sequence>
<evidence type="ECO:0000256" key="3">
    <source>
        <dbReference type="SAM" id="SignalP"/>
    </source>
</evidence>